<evidence type="ECO:0000313" key="1">
    <source>
        <dbReference type="EMBL" id="NWX10185.1"/>
    </source>
</evidence>
<proteinExistence type="predicted"/>
<comment type="caution">
    <text evidence="1">The sequence shown here is derived from an EMBL/GenBank/DDBJ whole genome shotgun (WGS) entry which is preliminary data.</text>
</comment>
<gene>
    <name evidence="1" type="primary">Erv31_8</name>
    <name evidence="1" type="ORF">CALNIC_R14946</name>
</gene>
<protein>
    <submittedName>
        <fullName evidence="1">ENR1 protein</fullName>
    </submittedName>
</protein>
<reference evidence="1 2" key="1">
    <citation type="submission" date="2019-09" db="EMBL/GenBank/DDBJ databases">
        <title>Bird 10,000 Genomes (B10K) Project - Family phase.</title>
        <authorList>
            <person name="Zhang G."/>
        </authorList>
    </citation>
    <scope>NUCLEOTIDE SEQUENCE [LARGE SCALE GENOMIC DNA]</scope>
    <source>
        <strain evidence="1">OUT-0007</strain>
        <tissue evidence="1">Blood</tissue>
    </source>
</reference>
<name>A0A7K6TJW3_CALNI</name>
<evidence type="ECO:0000313" key="2">
    <source>
        <dbReference type="Proteomes" id="UP000546235"/>
    </source>
</evidence>
<sequence>LQDHPMQEFKTNLFLNLMEEIARELNVTSCRVCGGVQMMEQWPWRGESLTPDQLLEWNNTYTSKITRPDGWALTNEVIGQYCISRKS</sequence>
<feature type="non-terminal residue" evidence="1">
    <location>
        <position position="1"/>
    </location>
</feature>
<accession>A0A7K6TJW3</accession>
<keyword evidence="2" id="KW-1185">Reference proteome</keyword>
<dbReference type="EMBL" id="VZSB01003433">
    <property type="protein sequence ID" value="NWX10185.1"/>
    <property type="molecule type" value="Genomic_DNA"/>
</dbReference>
<feature type="non-terminal residue" evidence="1">
    <location>
        <position position="87"/>
    </location>
</feature>
<organism evidence="1 2">
    <name type="scientific">Caloenas nicobarica</name>
    <name type="common">Nicobar pigeon</name>
    <dbReference type="NCBI Taxonomy" id="187106"/>
    <lineage>
        <taxon>Eukaryota</taxon>
        <taxon>Metazoa</taxon>
        <taxon>Chordata</taxon>
        <taxon>Craniata</taxon>
        <taxon>Vertebrata</taxon>
        <taxon>Euteleostomi</taxon>
        <taxon>Archelosauria</taxon>
        <taxon>Archosauria</taxon>
        <taxon>Dinosauria</taxon>
        <taxon>Saurischia</taxon>
        <taxon>Theropoda</taxon>
        <taxon>Coelurosauria</taxon>
        <taxon>Aves</taxon>
        <taxon>Neognathae</taxon>
        <taxon>Neoaves</taxon>
        <taxon>Columbimorphae</taxon>
        <taxon>Columbiformes</taxon>
        <taxon>Columbidae</taxon>
        <taxon>Caloenas</taxon>
    </lineage>
</organism>
<dbReference type="AlphaFoldDB" id="A0A7K6TJW3"/>
<dbReference type="Proteomes" id="UP000546235">
    <property type="component" value="Unassembled WGS sequence"/>
</dbReference>